<dbReference type="PANTHER" id="PTHR47506:SF1">
    <property type="entry name" value="HTH-TYPE TRANSCRIPTIONAL REGULATOR YJDC"/>
    <property type="match status" value="1"/>
</dbReference>
<dbReference type="Pfam" id="PF00440">
    <property type="entry name" value="TetR_N"/>
    <property type="match status" value="1"/>
</dbReference>
<dbReference type="PROSITE" id="PS50977">
    <property type="entry name" value="HTH_TETR_2"/>
    <property type="match status" value="1"/>
</dbReference>
<keyword evidence="2 4" id="KW-0238">DNA-binding</keyword>
<dbReference type="InterPro" id="IPR036271">
    <property type="entry name" value="Tet_transcr_reg_TetR-rel_C_sf"/>
</dbReference>
<dbReference type="Proteomes" id="UP000432089">
    <property type="component" value="Unassembled WGS sequence"/>
</dbReference>
<evidence type="ECO:0000256" key="2">
    <source>
        <dbReference type="ARBA" id="ARBA00023125"/>
    </source>
</evidence>
<dbReference type="GO" id="GO:0003677">
    <property type="term" value="F:DNA binding"/>
    <property type="evidence" value="ECO:0007669"/>
    <property type="project" value="UniProtKB-UniRule"/>
</dbReference>
<reference evidence="6 7" key="1">
    <citation type="submission" date="2019-09" db="EMBL/GenBank/DDBJ databases">
        <title>YIM 132180 draft genome.</title>
        <authorList>
            <person name="Zhang K."/>
        </authorList>
    </citation>
    <scope>NUCLEOTIDE SEQUENCE [LARGE SCALE GENOMIC DNA]</scope>
    <source>
        <strain evidence="6 7">YIM 132180</strain>
    </source>
</reference>
<protein>
    <submittedName>
        <fullName evidence="6">TetR/AcrR family transcriptional regulator</fullName>
    </submittedName>
</protein>
<keyword evidence="1" id="KW-0805">Transcription regulation</keyword>
<evidence type="ECO:0000313" key="7">
    <source>
        <dbReference type="Proteomes" id="UP000432089"/>
    </source>
</evidence>
<evidence type="ECO:0000256" key="1">
    <source>
        <dbReference type="ARBA" id="ARBA00023015"/>
    </source>
</evidence>
<dbReference type="EMBL" id="VZDO01000018">
    <property type="protein sequence ID" value="KAB0677171.1"/>
    <property type="molecule type" value="Genomic_DNA"/>
</dbReference>
<dbReference type="Gene3D" id="1.10.357.10">
    <property type="entry name" value="Tetracycline Repressor, domain 2"/>
    <property type="match status" value="1"/>
</dbReference>
<dbReference type="PRINTS" id="PR00455">
    <property type="entry name" value="HTHTETR"/>
</dbReference>
<proteinExistence type="predicted"/>
<evidence type="ECO:0000259" key="5">
    <source>
        <dbReference type="PROSITE" id="PS50977"/>
    </source>
</evidence>
<dbReference type="SUPFAM" id="SSF46689">
    <property type="entry name" value="Homeodomain-like"/>
    <property type="match status" value="1"/>
</dbReference>
<comment type="caution">
    <text evidence="6">The sequence shown here is derived from an EMBL/GenBank/DDBJ whole genome shotgun (WGS) entry which is preliminary data.</text>
</comment>
<feature type="DNA-binding region" description="H-T-H motif" evidence="4">
    <location>
        <begin position="32"/>
        <end position="51"/>
    </location>
</feature>
<dbReference type="RefSeq" id="WP_150972392.1">
    <property type="nucleotide sequence ID" value="NZ_VZDO01000018.1"/>
</dbReference>
<evidence type="ECO:0000313" key="6">
    <source>
        <dbReference type="EMBL" id="KAB0677171.1"/>
    </source>
</evidence>
<dbReference type="InterPro" id="IPR009057">
    <property type="entry name" value="Homeodomain-like_sf"/>
</dbReference>
<dbReference type="InterPro" id="IPR001647">
    <property type="entry name" value="HTH_TetR"/>
</dbReference>
<keyword evidence="7" id="KW-1185">Reference proteome</keyword>
<gene>
    <name evidence="6" type="ORF">F6X38_18770</name>
</gene>
<organism evidence="6 7">
    <name type="scientific">Plantimonas leprariae</name>
    <dbReference type="NCBI Taxonomy" id="2615207"/>
    <lineage>
        <taxon>Bacteria</taxon>
        <taxon>Pseudomonadati</taxon>
        <taxon>Pseudomonadota</taxon>
        <taxon>Alphaproteobacteria</taxon>
        <taxon>Hyphomicrobiales</taxon>
        <taxon>Aurantimonadaceae</taxon>
        <taxon>Plantimonas</taxon>
    </lineage>
</organism>
<sequence length="196" mass="21315">MTDATLERVRPRDRILGTARSLFRQCGIRGAGVDAIAESAGTNKMTLYRHFHSKDDLIVACLREASVDADKGWGEILASHPDDPRAQLDAWVLLIDRYIQDGMCCEVANAAVELPEAAAEVRATIAEFKNQQRERLVRLCFSAGIRRPEALADMLYLLVEGARVSRQAVGVGGPNRSFVECARSAIALFAAEGGSA</sequence>
<keyword evidence="3" id="KW-0804">Transcription</keyword>
<evidence type="ECO:0000256" key="3">
    <source>
        <dbReference type="ARBA" id="ARBA00023163"/>
    </source>
</evidence>
<evidence type="ECO:0000256" key="4">
    <source>
        <dbReference type="PROSITE-ProRule" id="PRU00335"/>
    </source>
</evidence>
<dbReference type="PANTHER" id="PTHR47506">
    <property type="entry name" value="TRANSCRIPTIONAL REGULATORY PROTEIN"/>
    <property type="match status" value="1"/>
</dbReference>
<accession>A0A7V7PLG2</accession>
<feature type="domain" description="HTH tetR-type" evidence="5">
    <location>
        <begin position="9"/>
        <end position="69"/>
    </location>
</feature>
<name>A0A7V7PLG2_9HYPH</name>
<dbReference type="AlphaFoldDB" id="A0A7V7PLG2"/>
<dbReference type="SUPFAM" id="SSF48498">
    <property type="entry name" value="Tetracyclin repressor-like, C-terminal domain"/>
    <property type="match status" value="1"/>
</dbReference>